<dbReference type="InterPro" id="IPR011990">
    <property type="entry name" value="TPR-like_helical_dom_sf"/>
</dbReference>
<comment type="caution">
    <text evidence="10">The sequence shown here is derived from an EMBL/GenBank/DDBJ whole genome shotgun (WGS) entry which is preliminary data.</text>
</comment>
<dbReference type="PANTHER" id="PTHR45783:SF3">
    <property type="entry name" value="KINESIN LIGHT CHAIN"/>
    <property type="match status" value="1"/>
</dbReference>
<gene>
    <name evidence="10" type="ORF">PCOR1329_LOCUS67294</name>
</gene>
<evidence type="ECO:0000256" key="5">
    <source>
        <dbReference type="ARBA" id="ARBA00022737"/>
    </source>
</evidence>
<evidence type="ECO:0000256" key="4">
    <source>
        <dbReference type="ARBA" id="ARBA00022701"/>
    </source>
</evidence>
<keyword evidence="8" id="KW-0505">Motor protein</keyword>
<comment type="subcellular location">
    <subcellularLocation>
        <location evidence="1">Cytoplasm</location>
        <location evidence="1">Cytoskeleton</location>
    </subcellularLocation>
</comment>
<keyword evidence="3" id="KW-0963">Cytoplasm</keyword>
<evidence type="ECO:0000256" key="9">
    <source>
        <dbReference type="ARBA" id="ARBA00023212"/>
    </source>
</evidence>
<keyword evidence="11" id="KW-1185">Reference proteome</keyword>
<keyword evidence="6" id="KW-0802">TPR repeat</keyword>
<sequence length="779" mass="84392">MPTADPRNPRRTSESSVQAAFLNAKVSLLALGGPLVAAAGCGSEEWRAQTPGKVQKACLFGQLGASLSPRLGFARNAGARGPNCSVGIRGPPPRLDASWKAHCVWALGGVRGRILSRWRPPLSQRRCCFARPFVRKVMGDVCKEANFAASVCSLTRSTGLSLAETIVLAAREGEDASGLVGHATTFFSYSWTGTKLGDMLTAIQNKVSELEAADGRRRFVWVDMFAASQTLLAGEFRDEASHPKGSPGYKERKEDTDTIFDHALDAIEELLLYASPLNEQWRAPQHPYLLPDIGDPPPDWMRRGPGAMTRAWCMFEMVKALAKPARLHVVLSPADVSNFEELLTKHFDDIAGIIADLDARKAQVSKPDDRDYILGQVRMLDGGLGTVTSTVCSSLRGWLAEQGRKVLQSHLEDNGEQNIILLKHNLARLLQAQGDLAGAEPLFREALQASREVLGARHPNTLVSVNYMARLLKAQGDLAGAEPLYREALQARREVLGARHPDTLVSVHNLAMLLQAQGDLAGAEPLYREALQASREVLGARHPNTLVSVNNMARLLKAQGDLAGAEPLFREALQASREALQAGREVLGARHPDTLVSVNNLAMLLQDQGDLAGAEPLFREALQASREVLGARHPNTLVSVNNLAALLQDQGDLAGAEPLYREALQARREVLGARHPNTLVSVNNLAALLQDQGDLAGAEPLYREALQARREVLGARHPNTLVSVNNLAALLQDQGDLAGAEPLYREALQARREVLGARHPNTLASENNLAVLLQAKEGN</sequence>
<dbReference type="SUPFAM" id="SSF48452">
    <property type="entry name" value="TPR-like"/>
    <property type="match status" value="1"/>
</dbReference>
<dbReference type="Gene3D" id="1.25.40.10">
    <property type="entry name" value="Tetratricopeptide repeat domain"/>
    <property type="match status" value="3"/>
</dbReference>
<dbReference type="Proteomes" id="UP001189429">
    <property type="component" value="Unassembled WGS sequence"/>
</dbReference>
<evidence type="ECO:0000256" key="3">
    <source>
        <dbReference type="ARBA" id="ARBA00022490"/>
    </source>
</evidence>
<dbReference type="Pfam" id="PF13374">
    <property type="entry name" value="TPR_10"/>
    <property type="match status" value="2"/>
</dbReference>
<keyword evidence="7" id="KW-0175">Coiled coil</keyword>
<comment type="similarity">
    <text evidence="2">Belongs to the kinesin light chain family.</text>
</comment>
<dbReference type="InterPro" id="IPR002151">
    <property type="entry name" value="Kinesin_light"/>
</dbReference>
<evidence type="ECO:0000256" key="2">
    <source>
        <dbReference type="ARBA" id="ARBA00009622"/>
    </source>
</evidence>
<evidence type="ECO:0000256" key="6">
    <source>
        <dbReference type="ARBA" id="ARBA00022803"/>
    </source>
</evidence>
<keyword evidence="9" id="KW-0206">Cytoskeleton</keyword>
<protein>
    <recommendedName>
        <fullName evidence="12">Kinesin light chain</fullName>
    </recommendedName>
</protein>
<dbReference type="Pfam" id="PF13424">
    <property type="entry name" value="TPR_12"/>
    <property type="match status" value="3"/>
</dbReference>
<proteinExistence type="inferred from homology"/>
<evidence type="ECO:0000313" key="11">
    <source>
        <dbReference type="Proteomes" id="UP001189429"/>
    </source>
</evidence>
<evidence type="ECO:0000256" key="8">
    <source>
        <dbReference type="ARBA" id="ARBA00023175"/>
    </source>
</evidence>
<evidence type="ECO:0000256" key="1">
    <source>
        <dbReference type="ARBA" id="ARBA00004245"/>
    </source>
</evidence>
<dbReference type="InterPro" id="IPR019734">
    <property type="entry name" value="TPR_rpt"/>
</dbReference>
<evidence type="ECO:0008006" key="12">
    <source>
        <dbReference type="Google" id="ProtNLM"/>
    </source>
</evidence>
<reference evidence="10" key="1">
    <citation type="submission" date="2023-10" db="EMBL/GenBank/DDBJ databases">
        <authorList>
            <person name="Chen Y."/>
            <person name="Shah S."/>
            <person name="Dougan E. K."/>
            <person name="Thang M."/>
            <person name="Chan C."/>
        </authorList>
    </citation>
    <scope>NUCLEOTIDE SEQUENCE [LARGE SCALE GENOMIC DNA]</scope>
</reference>
<organism evidence="10 11">
    <name type="scientific">Prorocentrum cordatum</name>
    <dbReference type="NCBI Taxonomy" id="2364126"/>
    <lineage>
        <taxon>Eukaryota</taxon>
        <taxon>Sar</taxon>
        <taxon>Alveolata</taxon>
        <taxon>Dinophyceae</taxon>
        <taxon>Prorocentrales</taxon>
        <taxon>Prorocentraceae</taxon>
        <taxon>Prorocentrum</taxon>
    </lineage>
</organism>
<dbReference type="EMBL" id="CAUYUJ010018716">
    <property type="protein sequence ID" value="CAK0885792.1"/>
    <property type="molecule type" value="Genomic_DNA"/>
</dbReference>
<accession>A0ABN9WH48</accession>
<dbReference type="PANTHER" id="PTHR45783">
    <property type="entry name" value="KINESIN LIGHT CHAIN"/>
    <property type="match status" value="1"/>
</dbReference>
<evidence type="ECO:0000313" key="10">
    <source>
        <dbReference type="EMBL" id="CAK0885792.1"/>
    </source>
</evidence>
<keyword evidence="4" id="KW-0493">Microtubule</keyword>
<name>A0ABN9WH48_9DINO</name>
<keyword evidence="5" id="KW-0677">Repeat</keyword>
<dbReference type="SMART" id="SM00028">
    <property type="entry name" value="TPR"/>
    <property type="match status" value="8"/>
</dbReference>
<evidence type="ECO:0000256" key="7">
    <source>
        <dbReference type="ARBA" id="ARBA00023054"/>
    </source>
</evidence>